<sequence length="143" mass="15867">MPYGSSDLNCPNSRNIWLPELVERYAWYTGPNFVATTMCLVNKATAAQFRGRPEYHTVRLSEPVPPKVFEARWGSSEAIKELTLKQRHSLLTLTVASGVGANLTVALGVMTGWRGCSGGVMLLAKMQWMMRCALATQPPWSFC</sequence>
<accession>A0A150GM11</accession>
<dbReference type="GO" id="GO:0004620">
    <property type="term" value="F:phospholipase activity"/>
    <property type="evidence" value="ECO:0007669"/>
    <property type="project" value="TreeGrafter"/>
</dbReference>
<dbReference type="PANTHER" id="PTHR12393">
    <property type="entry name" value="SPHINGOMYELIN PHOSPHODIESTERASE RELATED"/>
    <property type="match status" value="1"/>
</dbReference>
<keyword evidence="2" id="KW-1185">Reference proteome</keyword>
<dbReference type="GO" id="GO:0046513">
    <property type="term" value="P:ceramide biosynthetic process"/>
    <property type="evidence" value="ECO:0007669"/>
    <property type="project" value="TreeGrafter"/>
</dbReference>
<dbReference type="Proteomes" id="UP000075714">
    <property type="component" value="Unassembled WGS sequence"/>
</dbReference>
<name>A0A150GM11_GONPE</name>
<dbReference type="GO" id="GO:0016020">
    <property type="term" value="C:membrane"/>
    <property type="evidence" value="ECO:0007669"/>
    <property type="project" value="TreeGrafter"/>
</dbReference>
<proteinExistence type="predicted"/>
<reference evidence="2" key="1">
    <citation type="journal article" date="2016" name="Nat. Commun.">
        <title>The Gonium pectorale genome demonstrates co-option of cell cycle regulation during the evolution of multicellularity.</title>
        <authorList>
            <person name="Hanschen E.R."/>
            <person name="Marriage T.N."/>
            <person name="Ferris P.J."/>
            <person name="Hamaji T."/>
            <person name="Toyoda A."/>
            <person name="Fujiyama A."/>
            <person name="Neme R."/>
            <person name="Noguchi H."/>
            <person name="Minakuchi Y."/>
            <person name="Suzuki M."/>
            <person name="Kawai-Toyooka H."/>
            <person name="Smith D.R."/>
            <person name="Sparks H."/>
            <person name="Anderson J."/>
            <person name="Bakaric R."/>
            <person name="Luria V."/>
            <person name="Karger A."/>
            <person name="Kirschner M.W."/>
            <person name="Durand P.M."/>
            <person name="Michod R.E."/>
            <person name="Nozaki H."/>
            <person name="Olson B.J."/>
        </authorList>
    </citation>
    <scope>NUCLEOTIDE SEQUENCE [LARGE SCALE GENOMIC DNA]</scope>
    <source>
        <strain evidence="2">NIES-2863</strain>
    </source>
</reference>
<organism evidence="1 2">
    <name type="scientific">Gonium pectorale</name>
    <name type="common">Green alga</name>
    <dbReference type="NCBI Taxonomy" id="33097"/>
    <lineage>
        <taxon>Eukaryota</taxon>
        <taxon>Viridiplantae</taxon>
        <taxon>Chlorophyta</taxon>
        <taxon>core chlorophytes</taxon>
        <taxon>Chlorophyceae</taxon>
        <taxon>CS clade</taxon>
        <taxon>Chlamydomonadales</taxon>
        <taxon>Volvocaceae</taxon>
        <taxon>Gonium</taxon>
    </lineage>
</organism>
<protein>
    <submittedName>
        <fullName evidence="1">Uncharacterized protein</fullName>
    </submittedName>
</protein>
<dbReference type="EMBL" id="LSYV01000017">
    <property type="protein sequence ID" value="KXZ50360.1"/>
    <property type="molecule type" value="Genomic_DNA"/>
</dbReference>
<dbReference type="PANTHER" id="PTHR12393:SF6">
    <property type="entry name" value="SPHINGOMYELIN PHOSPHODIESTERASE 2"/>
    <property type="match status" value="1"/>
</dbReference>
<dbReference type="AlphaFoldDB" id="A0A150GM11"/>
<comment type="caution">
    <text evidence="1">The sequence shown here is derived from an EMBL/GenBank/DDBJ whole genome shotgun (WGS) entry which is preliminary data.</text>
</comment>
<dbReference type="GO" id="GO:0005783">
    <property type="term" value="C:endoplasmic reticulum"/>
    <property type="evidence" value="ECO:0007669"/>
    <property type="project" value="TreeGrafter"/>
</dbReference>
<evidence type="ECO:0000313" key="2">
    <source>
        <dbReference type="Proteomes" id="UP000075714"/>
    </source>
</evidence>
<dbReference type="GO" id="GO:0071944">
    <property type="term" value="C:cell periphery"/>
    <property type="evidence" value="ECO:0007669"/>
    <property type="project" value="TreeGrafter"/>
</dbReference>
<gene>
    <name evidence="1" type="ORF">GPECTOR_16g533</name>
</gene>
<dbReference type="GO" id="GO:0030149">
    <property type="term" value="P:sphingolipid catabolic process"/>
    <property type="evidence" value="ECO:0007669"/>
    <property type="project" value="TreeGrafter"/>
</dbReference>
<evidence type="ECO:0000313" key="1">
    <source>
        <dbReference type="EMBL" id="KXZ50360.1"/>
    </source>
</evidence>